<evidence type="ECO:0000256" key="1">
    <source>
        <dbReference type="ARBA" id="ARBA00023015"/>
    </source>
</evidence>
<dbReference type="InterPro" id="IPR050109">
    <property type="entry name" value="HTH-type_TetR-like_transc_reg"/>
</dbReference>
<dbReference type="AlphaFoldDB" id="A0A9X5AVF5"/>
<dbReference type="PANTHER" id="PTHR30055:SF151">
    <property type="entry name" value="TRANSCRIPTIONAL REGULATORY PROTEIN"/>
    <property type="match status" value="1"/>
</dbReference>
<evidence type="ECO:0000313" key="7">
    <source>
        <dbReference type="EMBL" id="MTW18993.1"/>
    </source>
</evidence>
<dbReference type="InterPro" id="IPR001647">
    <property type="entry name" value="HTH_TetR"/>
</dbReference>
<dbReference type="Pfam" id="PF00440">
    <property type="entry name" value="TetR_N"/>
    <property type="match status" value="1"/>
</dbReference>
<dbReference type="SUPFAM" id="SSF46689">
    <property type="entry name" value="Homeodomain-like"/>
    <property type="match status" value="1"/>
</dbReference>
<dbReference type="PRINTS" id="PR00455">
    <property type="entry name" value="HTHTETR"/>
</dbReference>
<dbReference type="InterPro" id="IPR009057">
    <property type="entry name" value="Homeodomain-like_sf"/>
</dbReference>
<accession>A0A9X5AVF5</accession>
<evidence type="ECO:0000313" key="8">
    <source>
        <dbReference type="Proteomes" id="UP000438991"/>
    </source>
</evidence>
<keyword evidence="1" id="KW-0805">Transcription regulation</keyword>
<organism evidence="7 8">
    <name type="scientific">Rhodoplanes serenus</name>
    <dbReference type="NCBI Taxonomy" id="200615"/>
    <lineage>
        <taxon>Bacteria</taxon>
        <taxon>Pseudomonadati</taxon>
        <taxon>Pseudomonadota</taxon>
        <taxon>Alphaproteobacteria</taxon>
        <taxon>Hyphomicrobiales</taxon>
        <taxon>Nitrobacteraceae</taxon>
        <taxon>Rhodoplanes</taxon>
    </lineage>
</organism>
<dbReference type="InterPro" id="IPR036271">
    <property type="entry name" value="Tet_transcr_reg_TetR-rel_C_sf"/>
</dbReference>
<evidence type="ECO:0000256" key="2">
    <source>
        <dbReference type="ARBA" id="ARBA00023125"/>
    </source>
</evidence>
<feature type="region of interest" description="Disordered" evidence="5">
    <location>
        <begin position="1"/>
        <end position="48"/>
    </location>
</feature>
<dbReference type="Proteomes" id="UP000438991">
    <property type="component" value="Unassembled WGS sequence"/>
</dbReference>
<dbReference type="GO" id="GO:0000976">
    <property type="term" value="F:transcription cis-regulatory region binding"/>
    <property type="evidence" value="ECO:0007669"/>
    <property type="project" value="TreeGrafter"/>
</dbReference>
<comment type="caution">
    <text evidence="7">The sequence shown here is derived from an EMBL/GenBank/DDBJ whole genome shotgun (WGS) entry which is preliminary data.</text>
</comment>
<dbReference type="Gene3D" id="1.10.357.10">
    <property type="entry name" value="Tetracycline Repressor, domain 2"/>
    <property type="match status" value="1"/>
</dbReference>
<feature type="DNA-binding region" description="H-T-H motif" evidence="4">
    <location>
        <begin position="70"/>
        <end position="89"/>
    </location>
</feature>
<feature type="domain" description="HTH tetR-type" evidence="6">
    <location>
        <begin position="47"/>
        <end position="107"/>
    </location>
</feature>
<dbReference type="SUPFAM" id="SSF48498">
    <property type="entry name" value="Tetracyclin repressor-like, C-terminal domain"/>
    <property type="match status" value="1"/>
</dbReference>
<reference evidence="7 8" key="1">
    <citation type="submission" date="2019-11" db="EMBL/GenBank/DDBJ databases">
        <title>Whole-genome sequence of Rhodoplanes serenus DSM 18633, type strain.</title>
        <authorList>
            <person name="Kyndt J.A."/>
            <person name="Meyer T.E."/>
        </authorList>
    </citation>
    <scope>NUCLEOTIDE SEQUENCE [LARGE SCALE GENOMIC DNA]</scope>
    <source>
        <strain evidence="7 8">DSM 18633</strain>
    </source>
</reference>
<name>A0A9X5AVF5_9BRAD</name>
<keyword evidence="3" id="KW-0804">Transcription</keyword>
<dbReference type="EMBL" id="WNKV01000022">
    <property type="protein sequence ID" value="MTW18993.1"/>
    <property type="molecule type" value="Genomic_DNA"/>
</dbReference>
<keyword evidence="2 4" id="KW-0238">DNA-binding</keyword>
<evidence type="ECO:0000259" key="6">
    <source>
        <dbReference type="PROSITE" id="PS50977"/>
    </source>
</evidence>
<protein>
    <submittedName>
        <fullName evidence="7">TetR family transcriptional regulator</fullName>
    </submittedName>
</protein>
<dbReference type="PROSITE" id="PS50977">
    <property type="entry name" value="HTH_TETR_2"/>
    <property type="match status" value="1"/>
</dbReference>
<dbReference type="InterPro" id="IPR041478">
    <property type="entry name" value="TetR_C_27"/>
</dbReference>
<gene>
    <name evidence="7" type="ORF">GJ689_22610</name>
</gene>
<proteinExistence type="predicted"/>
<evidence type="ECO:0000256" key="4">
    <source>
        <dbReference type="PROSITE-ProRule" id="PRU00335"/>
    </source>
</evidence>
<dbReference type="GO" id="GO:0003700">
    <property type="term" value="F:DNA-binding transcription factor activity"/>
    <property type="evidence" value="ECO:0007669"/>
    <property type="project" value="TreeGrafter"/>
</dbReference>
<evidence type="ECO:0000256" key="3">
    <source>
        <dbReference type="ARBA" id="ARBA00023163"/>
    </source>
</evidence>
<dbReference type="PANTHER" id="PTHR30055">
    <property type="entry name" value="HTH-TYPE TRANSCRIPTIONAL REGULATOR RUTR"/>
    <property type="match status" value="1"/>
</dbReference>
<sequence>MRQPHRIPDTLAATARPAPTRGGGTVSDAARTDGTRTDSTRTEMREADTRGRIVATAERLFREIGYQKTTVADIARELGMSPANVYRFFRSKTEINEAVGRLLLGEVIGAVEAVAARDAPASERLRALLGALERMNTERFTVEQKLHDMVAVALTENWAMVRDYVEAMDRLLARIIADGMAAGEFRPGDPMLAARCVHTAMIRFSHPRLMVECGDFPEPRLDQMVDFCLAALR</sequence>
<dbReference type="Pfam" id="PF17935">
    <property type="entry name" value="TetR_C_27"/>
    <property type="match status" value="1"/>
</dbReference>
<evidence type="ECO:0000256" key="5">
    <source>
        <dbReference type="SAM" id="MobiDB-lite"/>
    </source>
</evidence>
<feature type="compositionally biased region" description="Basic and acidic residues" evidence="5">
    <location>
        <begin position="30"/>
        <end position="48"/>
    </location>
</feature>